<keyword evidence="1" id="KW-0812">Transmembrane</keyword>
<feature type="transmembrane region" description="Helical" evidence="1">
    <location>
        <begin position="32"/>
        <end position="55"/>
    </location>
</feature>
<evidence type="ECO:0000313" key="2">
    <source>
        <dbReference type="EMBL" id="SHF37912.1"/>
    </source>
</evidence>
<evidence type="ECO:0000256" key="1">
    <source>
        <dbReference type="SAM" id="Phobius"/>
    </source>
</evidence>
<evidence type="ECO:0000313" key="3">
    <source>
        <dbReference type="Proteomes" id="UP000184533"/>
    </source>
</evidence>
<proteinExistence type="predicted"/>
<dbReference type="AlphaFoldDB" id="A0A1M5B6U4"/>
<dbReference type="EMBL" id="FQVC01000007">
    <property type="protein sequence ID" value="SHF37912.1"/>
    <property type="molecule type" value="Genomic_DNA"/>
</dbReference>
<reference evidence="2 3" key="1">
    <citation type="submission" date="2016-11" db="EMBL/GenBank/DDBJ databases">
        <authorList>
            <person name="Jaros S."/>
            <person name="Januszkiewicz K."/>
            <person name="Wedrychowicz H."/>
        </authorList>
    </citation>
    <scope>NUCLEOTIDE SEQUENCE [LARGE SCALE GENOMIC DNA]</scope>
    <source>
        <strain evidence="2 3">DSM 17137</strain>
    </source>
</reference>
<dbReference type="Proteomes" id="UP000184533">
    <property type="component" value="Unassembled WGS sequence"/>
</dbReference>
<accession>A0A1M5B6U4</accession>
<dbReference type="RefSeq" id="WP_160300101.1">
    <property type="nucleotide sequence ID" value="NZ_FQVC01000007.1"/>
</dbReference>
<sequence>MTHQAMDNAQPRHELADITAADEANPSIARQIFNGLSGTLILLLAGVIVLVVVLWKAP</sequence>
<protein>
    <submittedName>
        <fullName evidence="2">Uncharacterized protein</fullName>
    </submittedName>
</protein>
<keyword evidence="1" id="KW-1133">Transmembrane helix</keyword>
<gene>
    <name evidence="2" type="ORF">SAMN02745223_02440</name>
</gene>
<keyword evidence="1" id="KW-0472">Membrane</keyword>
<organism evidence="2 3">
    <name type="scientific">Devosia limi DSM 17137</name>
    <dbReference type="NCBI Taxonomy" id="1121477"/>
    <lineage>
        <taxon>Bacteria</taxon>
        <taxon>Pseudomonadati</taxon>
        <taxon>Pseudomonadota</taxon>
        <taxon>Alphaproteobacteria</taxon>
        <taxon>Hyphomicrobiales</taxon>
        <taxon>Devosiaceae</taxon>
        <taxon>Devosia</taxon>
    </lineage>
</organism>
<name>A0A1M5B6U4_9HYPH</name>